<organism evidence="3 4">
    <name type="scientific">Lepidopterella palustris CBS 459.81</name>
    <dbReference type="NCBI Taxonomy" id="1314670"/>
    <lineage>
        <taxon>Eukaryota</taxon>
        <taxon>Fungi</taxon>
        <taxon>Dikarya</taxon>
        <taxon>Ascomycota</taxon>
        <taxon>Pezizomycotina</taxon>
        <taxon>Dothideomycetes</taxon>
        <taxon>Pleosporomycetidae</taxon>
        <taxon>Mytilinidiales</taxon>
        <taxon>Argynnaceae</taxon>
        <taxon>Lepidopterella</taxon>
    </lineage>
</organism>
<proteinExistence type="predicted"/>
<gene>
    <name evidence="3" type="ORF">K432DRAFT_386678</name>
</gene>
<feature type="coiled-coil region" evidence="1">
    <location>
        <begin position="99"/>
        <end position="140"/>
    </location>
</feature>
<accession>A0A8E2DZK8</accession>
<evidence type="ECO:0000256" key="2">
    <source>
        <dbReference type="SAM" id="MobiDB-lite"/>
    </source>
</evidence>
<name>A0A8E2DZK8_9PEZI</name>
<dbReference type="EMBL" id="KV745436">
    <property type="protein sequence ID" value="OCK74665.1"/>
    <property type="molecule type" value="Genomic_DNA"/>
</dbReference>
<keyword evidence="1" id="KW-0175">Coiled coil</keyword>
<feature type="region of interest" description="Disordered" evidence="2">
    <location>
        <begin position="312"/>
        <end position="352"/>
    </location>
</feature>
<keyword evidence="4" id="KW-1185">Reference proteome</keyword>
<dbReference type="AlphaFoldDB" id="A0A8E2DZK8"/>
<evidence type="ECO:0000313" key="4">
    <source>
        <dbReference type="Proteomes" id="UP000250266"/>
    </source>
</evidence>
<dbReference type="Proteomes" id="UP000250266">
    <property type="component" value="Unassembled WGS sequence"/>
</dbReference>
<feature type="compositionally biased region" description="Basic and acidic residues" evidence="2">
    <location>
        <begin position="341"/>
        <end position="352"/>
    </location>
</feature>
<reference evidence="3 4" key="1">
    <citation type="journal article" date="2016" name="Nat. Commun.">
        <title>Ectomycorrhizal ecology is imprinted in the genome of the dominant symbiotic fungus Cenococcum geophilum.</title>
        <authorList>
            <consortium name="DOE Joint Genome Institute"/>
            <person name="Peter M."/>
            <person name="Kohler A."/>
            <person name="Ohm R.A."/>
            <person name="Kuo A."/>
            <person name="Krutzmann J."/>
            <person name="Morin E."/>
            <person name="Arend M."/>
            <person name="Barry K.W."/>
            <person name="Binder M."/>
            <person name="Choi C."/>
            <person name="Clum A."/>
            <person name="Copeland A."/>
            <person name="Grisel N."/>
            <person name="Haridas S."/>
            <person name="Kipfer T."/>
            <person name="LaButti K."/>
            <person name="Lindquist E."/>
            <person name="Lipzen A."/>
            <person name="Maire R."/>
            <person name="Meier B."/>
            <person name="Mihaltcheva S."/>
            <person name="Molinier V."/>
            <person name="Murat C."/>
            <person name="Poggeler S."/>
            <person name="Quandt C.A."/>
            <person name="Sperisen C."/>
            <person name="Tritt A."/>
            <person name="Tisserant E."/>
            <person name="Crous P.W."/>
            <person name="Henrissat B."/>
            <person name="Nehls U."/>
            <person name="Egli S."/>
            <person name="Spatafora J.W."/>
            <person name="Grigoriev I.V."/>
            <person name="Martin F.M."/>
        </authorList>
    </citation>
    <scope>NUCLEOTIDE SEQUENCE [LARGE SCALE GENOMIC DNA]</scope>
    <source>
        <strain evidence="3 4">CBS 459.81</strain>
    </source>
</reference>
<protein>
    <submittedName>
        <fullName evidence="3">Uncharacterized protein</fullName>
    </submittedName>
</protein>
<evidence type="ECO:0000313" key="3">
    <source>
        <dbReference type="EMBL" id="OCK74665.1"/>
    </source>
</evidence>
<sequence>MAPSAQSFEHSHISLKALHRTVHEHTTASVDLTLPERLQDPTTSLYPYLDDAISILGKTTEYLYTRKAPWVLEVLEVRSDVAIVHTKIKSFEENVRGAVKSLHGRIDGLEGQVEEVKSQVEEVKSQVEEVKSQATAFSQENKAFRINGLRKLLDENIEPIPASVEVGNGQTRYIVAADFPETIEDFWRLVSNPSALARLAEHYSVRGWERWKRYNSNDTDATSYENLEDAVAAHRDKCLMILASTWGLQYGLLERPDTFMQRKRDEYTDDSLEPKRARIQESDHGTLESVVQTGPRVLVSTEHTWNEMTRQYPGVPESHVSEHLGWKVNSTPSTERRRFRVRDNNGRESDQS</sequence>
<evidence type="ECO:0000256" key="1">
    <source>
        <dbReference type="SAM" id="Coils"/>
    </source>
</evidence>
<dbReference type="OrthoDB" id="5409483at2759"/>
<dbReference type="Gene3D" id="1.20.5.1700">
    <property type="match status" value="1"/>
</dbReference>